<accession>A0A5D3BDL7</accession>
<name>A0A5D3BDL7_CUCMM</name>
<organism evidence="1 2">
    <name type="scientific">Cucumis melo var. makuwa</name>
    <name type="common">Oriental melon</name>
    <dbReference type="NCBI Taxonomy" id="1194695"/>
    <lineage>
        <taxon>Eukaryota</taxon>
        <taxon>Viridiplantae</taxon>
        <taxon>Streptophyta</taxon>
        <taxon>Embryophyta</taxon>
        <taxon>Tracheophyta</taxon>
        <taxon>Spermatophyta</taxon>
        <taxon>Magnoliopsida</taxon>
        <taxon>eudicotyledons</taxon>
        <taxon>Gunneridae</taxon>
        <taxon>Pentapetalae</taxon>
        <taxon>rosids</taxon>
        <taxon>fabids</taxon>
        <taxon>Cucurbitales</taxon>
        <taxon>Cucurbitaceae</taxon>
        <taxon>Benincaseae</taxon>
        <taxon>Cucumis</taxon>
    </lineage>
</organism>
<protein>
    <submittedName>
        <fullName evidence="1">Uncharacterized protein</fullName>
    </submittedName>
</protein>
<proteinExistence type="predicted"/>
<dbReference type="AlphaFoldDB" id="A0A5D3BDL7"/>
<reference evidence="1 2" key="1">
    <citation type="submission" date="2019-08" db="EMBL/GenBank/DDBJ databases">
        <title>Draft genome sequences of two oriental melons (Cucumis melo L. var makuwa).</title>
        <authorList>
            <person name="Kwon S.-Y."/>
        </authorList>
    </citation>
    <scope>NUCLEOTIDE SEQUENCE [LARGE SCALE GENOMIC DNA]</scope>
    <source>
        <strain evidence="2">cv. Chang Bougi</strain>
        <tissue evidence="1">Leaf</tissue>
    </source>
</reference>
<sequence>MGVLPMHRNVEESEKNIKKGYANVFHGIGNNVGRNEWEEAFPTPYQHNVENASPDAMTCVGNASLDAVTCVGQSGVESSSPDGPYTDASRSVGNSFLYIFFKICNF</sequence>
<dbReference type="Proteomes" id="UP000321947">
    <property type="component" value="Unassembled WGS sequence"/>
</dbReference>
<gene>
    <name evidence="1" type="ORF">E5676_scaffold23G00130</name>
</gene>
<evidence type="ECO:0000313" key="1">
    <source>
        <dbReference type="EMBL" id="TYJ97086.1"/>
    </source>
</evidence>
<evidence type="ECO:0000313" key="2">
    <source>
        <dbReference type="Proteomes" id="UP000321947"/>
    </source>
</evidence>
<dbReference type="EMBL" id="SSTD01019038">
    <property type="protein sequence ID" value="TYJ97086.1"/>
    <property type="molecule type" value="Genomic_DNA"/>
</dbReference>
<comment type="caution">
    <text evidence="1">The sequence shown here is derived from an EMBL/GenBank/DDBJ whole genome shotgun (WGS) entry which is preliminary data.</text>
</comment>